<evidence type="ECO:0000313" key="9">
    <source>
        <dbReference type="EMBL" id="MBE9067418.1"/>
    </source>
</evidence>
<feature type="transmembrane region" description="Helical" evidence="7">
    <location>
        <begin position="44"/>
        <end position="65"/>
    </location>
</feature>
<gene>
    <name evidence="9" type="ORF">IQ260_12200</name>
</gene>
<feature type="transmembrane region" description="Helical" evidence="7">
    <location>
        <begin position="77"/>
        <end position="95"/>
    </location>
</feature>
<dbReference type="InterPro" id="IPR000595">
    <property type="entry name" value="cNMP-bd_dom"/>
</dbReference>
<keyword evidence="6 7" id="KW-0472">Membrane</keyword>
<dbReference type="InterPro" id="IPR023408">
    <property type="entry name" value="MscS_beta-dom_sf"/>
</dbReference>
<evidence type="ECO:0000313" key="10">
    <source>
        <dbReference type="Proteomes" id="UP000615026"/>
    </source>
</evidence>
<feature type="transmembrane region" description="Helical" evidence="7">
    <location>
        <begin position="107"/>
        <end position="128"/>
    </location>
</feature>
<keyword evidence="4 7" id="KW-0812">Transmembrane</keyword>
<feature type="transmembrane region" description="Helical" evidence="7">
    <location>
        <begin position="6"/>
        <end position="23"/>
    </location>
</feature>
<keyword evidence="5 7" id="KW-1133">Transmembrane helix</keyword>
<feature type="domain" description="Cyclic nucleotide-binding" evidence="8">
    <location>
        <begin position="349"/>
        <end position="469"/>
    </location>
</feature>
<dbReference type="Gene3D" id="2.60.120.10">
    <property type="entry name" value="Jelly Rolls"/>
    <property type="match status" value="1"/>
</dbReference>
<dbReference type="PANTHER" id="PTHR30221:SF1">
    <property type="entry name" value="SMALL-CONDUCTANCE MECHANOSENSITIVE CHANNEL"/>
    <property type="match status" value="1"/>
</dbReference>
<evidence type="ECO:0000256" key="1">
    <source>
        <dbReference type="ARBA" id="ARBA00004651"/>
    </source>
</evidence>
<evidence type="ECO:0000256" key="5">
    <source>
        <dbReference type="ARBA" id="ARBA00022989"/>
    </source>
</evidence>
<comment type="subcellular location">
    <subcellularLocation>
        <location evidence="1">Cell membrane</location>
        <topology evidence="1">Multi-pass membrane protein</topology>
    </subcellularLocation>
</comment>
<dbReference type="InterPro" id="IPR014710">
    <property type="entry name" value="RmlC-like_jellyroll"/>
</dbReference>
<dbReference type="Gene3D" id="1.10.287.1260">
    <property type="match status" value="1"/>
</dbReference>
<dbReference type="SMART" id="SM00100">
    <property type="entry name" value="cNMP"/>
    <property type="match status" value="1"/>
</dbReference>
<dbReference type="Gene3D" id="2.30.30.60">
    <property type="match status" value="1"/>
</dbReference>
<reference evidence="9" key="1">
    <citation type="submission" date="2020-10" db="EMBL/GenBank/DDBJ databases">
        <authorList>
            <person name="Castelo-Branco R."/>
            <person name="Eusebio N."/>
            <person name="Adriana R."/>
            <person name="Vieira A."/>
            <person name="Brugerolle De Fraissinette N."/>
            <person name="Rezende De Castro R."/>
            <person name="Schneider M.P."/>
            <person name="Vasconcelos V."/>
            <person name="Leao P.N."/>
        </authorList>
    </citation>
    <scope>NUCLEOTIDE SEQUENCE</scope>
    <source>
        <strain evidence="9">LEGE 11479</strain>
    </source>
</reference>
<dbReference type="InterPro" id="IPR006685">
    <property type="entry name" value="MscS_channel_2nd"/>
</dbReference>
<dbReference type="InterPro" id="IPR010920">
    <property type="entry name" value="LSM_dom_sf"/>
</dbReference>
<dbReference type="GO" id="GO:0008381">
    <property type="term" value="F:mechanosensitive monoatomic ion channel activity"/>
    <property type="evidence" value="ECO:0007669"/>
    <property type="project" value="InterPro"/>
</dbReference>
<protein>
    <submittedName>
        <fullName evidence="9">Mechanosensitive ion channel</fullName>
    </submittedName>
</protein>
<dbReference type="Gene3D" id="3.30.70.100">
    <property type="match status" value="1"/>
</dbReference>
<dbReference type="InterPro" id="IPR011066">
    <property type="entry name" value="MscS_channel_C_sf"/>
</dbReference>
<name>A0A929F9H9_LEPEC</name>
<evidence type="ECO:0000256" key="4">
    <source>
        <dbReference type="ARBA" id="ARBA00022692"/>
    </source>
</evidence>
<evidence type="ECO:0000256" key="2">
    <source>
        <dbReference type="ARBA" id="ARBA00008017"/>
    </source>
</evidence>
<dbReference type="EMBL" id="JADEXP010000094">
    <property type="protein sequence ID" value="MBE9067418.1"/>
    <property type="molecule type" value="Genomic_DNA"/>
</dbReference>
<dbReference type="Pfam" id="PF00924">
    <property type="entry name" value="MS_channel_2nd"/>
    <property type="match status" value="1"/>
</dbReference>
<dbReference type="InterPro" id="IPR018490">
    <property type="entry name" value="cNMP-bd_dom_sf"/>
</dbReference>
<evidence type="ECO:0000259" key="8">
    <source>
        <dbReference type="PROSITE" id="PS50042"/>
    </source>
</evidence>
<dbReference type="Proteomes" id="UP000615026">
    <property type="component" value="Unassembled WGS sequence"/>
</dbReference>
<dbReference type="PANTHER" id="PTHR30221">
    <property type="entry name" value="SMALL-CONDUCTANCE MECHANOSENSITIVE CHANNEL"/>
    <property type="match status" value="1"/>
</dbReference>
<dbReference type="InterPro" id="IPR011014">
    <property type="entry name" value="MscS_channel_TM-2"/>
</dbReference>
<keyword evidence="10" id="KW-1185">Reference proteome</keyword>
<comment type="caution">
    <text evidence="9">The sequence shown here is derived from an EMBL/GenBank/DDBJ whole genome shotgun (WGS) entry which is preliminary data.</text>
</comment>
<dbReference type="GO" id="GO:0005886">
    <property type="term" value="C:plasma membrane"/>
    <property type="evidence" value="ECO:0007669"/>
    <property type="project" value="UniProtKB-SubCell"/>
</dbReference>
<dbReference type="SUPFAM" id="SSF82689">
    <property type="entry name" value="Mechanosensitive channel protein MscS (YggB), C-terminal domain"/>
    <property type="match status" value="1"/>
</dbReference>
<keyword evidence="3" id="KW-1003">Cell membrane</keyword>
<sequence>MTKDFIGWLLLLGIGFPLLGVVLNEIAERLEKQQPELTSAIRKILRYVLPPLALLLVMRQLLQVASTTGPSRLVETVTWIAVIVAGVVLINATLTNQKPERKFQLQIPNLFFQASRALVVLGIGYYLITSIWGVDISSLTTAVGVGSLVFALALQNTLSNLVSGLLLIAAKPFEVGDWISFDGSGARVIDQSWWSVTVDNGFGKRSIPNSTLSGASITNLGKGTAWDYIQVGLSYDDPPNKVLLALGKLTEGVKELEPGSAYPVVSSYGDCNINYDLWFLAIPGMDAWGAKVTLLSKFYYMVQREGFTIPYPMVQQYQFRADGGFPSKIPQMPVDRQQEMVDYLRSLSYLFSVDDARIQQLAKNSRFEVYGASDLITQEYKPDSGLYSVYSGRVTAQLTDNSGNTHITNRFGIGDVFGEMSIYPGEVSPITTIAESDLELVVIPAEEIIDLIRSNSKFAAEILQFIEERKKAIQVAKGAALSNGHQTFVS</sequence>
<dbReference type="PROSITE" id="PS50042">
    <property type="entry name" value="CNMP_BINDING_3"/>
    <property type="match status" value="1"/>
</dbReference>
<dbReference type="SUPFAM" id="SSF51206">
    <property type="entry name" value="cAMP-binding domain-like"/>
    <property type="match status" value="1"/>
</dbReference>
<evidence type="ECO:0000256" key="6">
    <source>
        <dbReference type="ARBA" id="ARBA00023136"/>
    </source>
</evidence>
<dbReference type="CDD" id="cd00038">
    <property type="entry name" value="CAP_ED"/>
    <property type="match status" value="1"/>
</dbReference>
<dbReference type="RefSeq" id="WP_193993383.1">
    <property type="nucleotide sequence ID" value="NZ_JADEXP010000094.1"/>
</dbReference>
<accession>A0A929F9H9</accession>
<comment type="similarity">
    <text evidence="2">Belongs to the MscS (TC 1.A.23) family.</text>
</comment>
<evidence type="ECO:0000256" key="7">
    <source>
        <dbReference type="SAM" id="Phobius"/>
    </source>
</evidence>
<dbReference type="AlphaFoldDB" id="A0A929F9H9"/>
<dbReference type="SUPFAM" id="SSF82861">
    <property type="entry name" value="Mechanosensitive channel protein MscS (YggB), transmembrane region"/>
    <property type="match status" value="1"/>
</dbReference>
<proteinExistence type="inferred from homology"/>
<dbReference type="Pfam" id="PF00027">
    <property type="entry name" value="cNMP_binding"/>
    <property type="match status" value="1"/>
</dbReference>
<organism evidence="9 10">
    <name type="scientific">Leptolyngbya cf. ectocarpi LEGE 11479</name>
    <dbReference type="NCBI Taxonomy" id="1828722"/>
    <lineage>
        <taxon>Bacteria</taxon>
        <taxon>Bacillati</taxon>
        <taxon>Cyanobacteriota</taxon>
        <taxon>Cyanophyceae</taxon>
        <taxon>Leptolyngbyales</taxon>
        <taxon>Leptolyngbyaceae</taxon>
        <taxon>Leptolyngbya group</taxon>
        <taxon>Leptolyngbya</taxon>
    </lineage>
</organism>
<dbReference type="InterPro" id="IPR045275">
    <property type="entry name" value="MscS_archaea/bacteria_type"/>
</dbReference>
<evidence type="ECO:0000256" key="3">
    <source>
        <dbReference type="ARBA" id="ARBA00022475"/>
    </source>
</evidence>
<dbReference type="SUPFAM" id="SSF50182">
    <property type="entry name" value="Sm-like ribonucleoproteins"/>
    <property type="match status" value="1"/>
</dbReference>